<comment type="caution">
    <text evidence="2">The sequence shown here is derived from an EMBL/GenBank/DDBJ whole genome shotgun (WGS) entry which is preliminary data.</text>
</comment>
<dbReference type="EMBL" id="LYXE01000092">
    <property type="protein sequence ID" value="PDV98598.1"/>
    <property type="molecule type" value="Genomic_DNA"/>
</dbReference>
<proteinExistence type="predicted"/>
<name>A0A2H3L8H8_9CHLR</name>
<sequence length="417" mass="46838">MTTAKRVLMVAPTPYFSDRGCHVQIYEVARSQQLQGNHVAIVTYHLGNDPGHIPIYRIPQIPWYHKRSAGPSWHKFYLDLLLLGRTLQIARRYRPHLLHAHLHEGAAIALPVARLLNVPLVLDLQGSMAGEMVNHKFIREGGRLYRLAELTERTIIRHVDAMLMWSYIRESLQRRFDFPPDRVFEVDYGVDPERFRPYGKEDLQDLYDELGLPRERQVVVYLGVLSAYQGVDLLLDVVPRILASCPDTHFLLMGYPDEEQYQAQAHALGIADHVTLPGRIAYQQAARYLALGDVAVSAKLTSMEGNGKLLNYMACGLPTVAFDLPGNVATLGEAGCYAPVGDGLALAERIVTLLRDPLERERRGQELRRRCEDRYSWHAIGAQINAMYDTVLAQRGIVISSPSGHSAARDSSSGGRN</sequence>
<feature type="domain" description="Glycosyltransferase subfamily 4-like N-terminal" evidence="1">
    <location>
        <begin position="20"/>
        <end position="185"/>
    </location>
</feature>
<dbReference type="AlphaFoldDB" id="A0A2H3L8H8"/>
<dbReference type="Pfam" id="PF13692">
    <property type="entry name" value="Glyco_trans_1_4"/>
    <property type="match status" value="1"/>
</dbReference>
<dbReference type="CDD" id="cd03801">
    <property type="entry name" value="GT4_PimA-like"/>
    <property type="match status" value="1"/>
</dbReference>
<dbReference type="PANTHER" id="PTHR12526:SF639">
    <property type="entry name" value="GLYCOSYL TRANSFERASE GROUP 1"/>
    <property type="match status" value="1"/>
</dbReference>
<dbReference type="Pfam" id="PF13579">
    <property type="entry name" value="Glyco_trans_4_4"/>
    <property type="match status" value="1"/>
</dbReference>
<gene>
    <name evidence="2" type="ORF">A9Q02_14930</name>
</gene>
<dbReference type="Proteomes" id="UP000220922">
    <property type="component" value="Unassembled WGS sequence"/>
</dbReference>
<reference evidence="2 3" key="1">
    <citation type="submission" date="2016-05" db="EMBL/GenBank/DDBJ databases">
        <authorList>
            <person name="Lavstsen T."/>
            <person name="Jespersen J.S."/>
        </authorList>
    </citation>
    <scope>NUCLEOTIDE SEQUENCE [LARGE SCALE GENOMIC DNA]</scope>
    <source>
        <strain evidence="2 3">B7-9</strain>
    </source>
</reference>
<evidence type="ECO:0000313" key="3">
    <source>
        <dbReference type="Proteomes" id="UP000220922"/>
    </source>
</evidence>
<accession>A0A2H3L8H8</accession>
<dbReference type="SUPFAM" id="SSF53756">
    <property type="entry name" value="UDP-Glycosyltransferase/glycogen phosphorylase"/>
    <property type="match status" value="1"/>
</dbReference>
<keyword evidence="3" id="KW-1185">Reference proteome</keyword>
<dbReference type="GO" id="GO:0016757">
    <property type="term" value="F:glycosyltransferase activity"/>
    <property type="evidence" value="ECO:0007669"/>
    <property type="project" value="TreeGrafter"/>
</dbReference>
<dbReference type="InterPro" id="IPR028098">
    <property type="entry name" value="Glyco_trans_4-like_N"/>
</dbReference>
<evidence type="ECO:0000259" key="1">
    <source>
        <dbReference type="Pfam" id="PF13579"/>
    </source>
</evidence>
<evidence type="ECO:0000313" key="2">
    <source>
        <dbReference type="EMBL" id="PDV98598.1"/>
    </source>
</evidence>
<organism evidence="2 3">
    <name type="scientific">Candidatus Chloroploca asiatica</name>
    <dbReference type="NCBI Taxonomy" id="1506545"/>
    <lineage>
        <taxon>Bacteria</taxon>
        <taxon>Bacillati</taxon>
        <taxon>Chloroflexota</taxon>
        <taxon>Chloroflexia</taxon>
        <taxon>Chloroflexales</taxon>
        <taxon>Chloroflexineae</taxon>
        <taxon>Oscillochloridaceae</taxon>
        <taxon>Candidatus Chloroploca</taxon>
    </lineage>
</organism>
<dbReference type="RefSeq" id="WP_172450929.1">
    <property type="nucleotide sequence ID" value="NZ_LYXE01000092.1"/>
</dbReference>
<protein>
    <recommendedName>
        <fullName evidence="1">Glycosyltransferase subfamily 4-like N-terminal domain-containing protein</fullName>
    </recommendedName>
</protein>
<dbReference type="PANTHER" id="PTHR12526">
    <property type="entry name" value="GLYCOSYLTRANSFERASE"/>
    <property type="match status" value="1"/>
</dbReference>
<dbReference type="Gene3D" id="3.40.50.2000">
    <property type="entry name" value="Glycogen Phosphorylase B"/>
    <property type="match status" value="2"/>
</dbReference>